<reference evidence="2 3" key="1">
    <citation type="submission" date="2024-02" db="EMBL/GenBank/DDBJ databases">
        <authorList>
            <person name="Chen Y."/>
            <person name="Shah S."/>
            <person name="Dougan E. K."/>
            <person name="Thang M."/>
            <person name="Chan C."/>
        </authorList>
    </citation>
    <scope>NUCLEOTIDE SEQUENCE [LARGE SCALE GENOMIC DNA]</scope>
</reference>
<feature type="transmembrane region" description="Helical" evidence="1">
    <location>
        <begin position="12"/>
        <end position="31"/>
    </location>
</feature>
<evidence type="ECO:0000256" key="1">
    <source>
        <dbReference type="SAM" id="Phobius"/>
    </source>
</evidence>
<keyword evidence="1" id="KW-0812">Transmembrane</keyword>
<dbReference type="PROSITE" id="PS51257">
    <property type="entry name" value="PROKAR_LIPOPROTEIN"/>
    <property type="match status" value="1"/>
</dbReference>
<gene>
    <name evidence="2" type="ORF">CCMP2556_LOCUS50756</name>
</gene>
<dbReference type="EMBL" id="CAXAMN010027151">
    <property type="protein sequence ID" value="CAK9108986.1"/>
    <property type="molecule type" value="Genomic_DNA"/>
</dbReference>
<evidence type="ECO:0008006" key="4">
    <source>
        <dbReference type="Google" id="ProtNLM"/>
    </source>
</evidence>
<comment type="caution">
    <text evidence="2">The sequence shown here is derived from an EMBL/GenBank/DDBJ whole genome shotgun (WGS) entry which is preliminary data.</text>
</comment>
<evidence type="ECO:0000313" key="3">
    <source>
        <dbReference type="Proteomes" id="UP001642484"/>
    </source>
</evidence>
<dbReference type="Proteomes" id="UP001642484">
    <property type="component" value="Unassembled WGS sequence"/>
</dbReference>
<feature type="transmembrane region" description="Helical" evidence="1">
    <location>
        <begin position="43"/>
        <end position="62"/>
    </location>
</feature>
<protein>
    <recommendedName>
        <fullName evidence="4">Transmembrane protein</fullName>
    </recommendedName>
</protein>
<sequence length="105" mass="11577">MAEDSRAVRCNAWCTLICGALAALLAAYACLEPVTALFVPEVGWFLLVPSLLILLLGLISCVSSGRSKLFQAGRCVARTNSTRWARRDRTITWSESHESHESHDE</sequence>
<organism evidence="2 3">
    <name type="scientific">Durusdinium trenchii</name>
    <dbReference type="NCBI Taxonomy" id="1381693"/>
    <lineage>
        <taxon>Eukaryota</taxon>
        <taxon>Sar</taxon>
        <taxon>Alveolata</taxon>
        <taxon>Dinophyceae</taxon>
        <taxon>Suessiales</taxon>
        <taxon>Symbiodiniaceae</taxon>
        <taxon>Durusdinium</taxon>
    </lineage>
</organism>
<accession>A0ABP0S9E9</accession>
<keyword evidence="1" id="KW-1133">Transmembrane helix</keyword>
<keyword evidence="3" id="KW-1185">Reference proteome</keyword>
<name>A0ABP0S9E9_9DINO</name>
<keyword evidence="1" id="KW-0472">Membrane</keyword>
<evidence type="ECO:0000313" key="2">
    <source>
        <dbReference type="EMBL" id="CAK9108986.1"/>
    </source>
</evidence>
<proteinExistence type="predicted"/>